<dbReference type="OrthoDB" id="6713581at2"/>
<reference evidence="2 3" key="1">
    <citation type="submission" date="2018-11" db="EMBL/GenBank/DDBJ databases">
        <title>Complete genome sequencing of the Actinobacteria Serinibacter sp. K3-2.</title>
        <authorList>
            <person name="Rakitin A.L."/>
            <person name="Beletsky A.V."/>
            <person name="Mardanov A.V."/>
            <person name="Ravin N.V."/>
            <person name="Gromova A.S."/>
            <person name="Filippova S.N."/>
            <person name="Gal'Chenko V.F."/>
        </authorList>
    </citation>
    <scope>NUCLEOTIDE SEQUENCE [LARGE SCALE GENOMIC DNA]</scope>
    <source>
        <strain evidence="2 3">K3-2</strain>
    </source>
</reference>
<dbReference type="SUPFAM" id="SSF53756">
    <property type="entry name" value="UDP-Glycosyltransferase/glycogen phosphorylase"/>
    <property type="match status" value="1"/>
</dbReference>
<accession>A0A4Z1E6B5</accession>
<dbReference type="InterPro" id="IPR029044">
    <property type="entry name" value="Nucleotide-diphossugar_trans"/>
</dbReference>
<dbReference type="AlphaFoldDB" id="A0A4Z1E6B5"/>
<evidence type="ECO:0000313" key="2">
    <source>
        <dbReference type="EMBL" id="TGO06699.1"/>
    </source>
</evidence>
<dbReference type="Pfam" id="PF13524">
    <property type="entry name" value="Glyco_trans_1_2"/>
    <property type="match status" value="1"/>
</dbReference>
<dbReference type="Gene3D" id="3.90.550.10">
    <property type="entry name" value="Spore Coat Polysaccharide Biosynthesis Protein SpsA, Chain A"/>
    <property type="match status" value="1"/>
</dbReference>
<evidence type="ECO:0000313" key="3">
    <source>
        <dbReference type="Proteomes" id="UP000297318"/>
    </source>
</evidence>
<organism evidence="2 3">
    <name type="scientific">Serinibacter arcticus</name>
    <dbReference type="NCBI Taxonomy" id="1655435"/>
    <lineage>
        <taxon>Bacteria</taxon>
        <taxon>Bacillati</taxon>
        <taxon>Actinomycetota</taxon>
        <taxon>Actinomycetes</taxon>
        <taxon>Micrococcales</taxon>
        <taxon>Beutenbergiaceae</taxon>
        <taxon>Serinibacter</taxon>
    </lineage>
</organism>
<dbReference type="Gene3D" id="3.40.50.2000">
    <property type="entry name" value="Glycogen Phosphorylase B"/>
    <property type="match status" value="1"/>
</dbReference>
<dbReference type="RefSeq" id="WP_135848853.1">
    <property type="nucleotide sequence ID" value="NZ_RHPJ01000001.1"/>
</dbReference>
<evidence type="ECO:0000259" key="1">
    <source>
        <dbReference type="Pfam" id="PF13524"/>
    </source>
</evidence>
<keyword evidence="3" id="KW-1185">Reference proteome</keyword>
<feature type="domain" description="Spore protein YkvP/CgeB glycosyl transferase-like" evidence="1">
    <location>
        <begin position="257"/>
        <end position="387"/>
    </location>
</feature>
<protein>
    <submittedName>
        <fullName evidence="2">Glutamate synthase [NADPH] large chain</fullName>
    </submittedName>
</protein>
<comment type="caution">
    <text evidence="2">The sequence shown here is derived from an EMBL/GenBank/DDBJ whole genome shotgun (WGS) entry which is preliminary data.</text>
</comment>
<sequence>MAARIRIRAARRALWHLRHGGFGGLGTHLRRRRAIDHQLVSRRQGARGLVAYDPERFTTNTRRRALRVAVILDEFSAASFDFEWVQVPLTMKRWRKELETADVDLLFVESAWAGNGASWKYQLTGPGGPGQPLKDLVTHCQSRGIPTVFWNKEDPVHHEDFLDAARLFDHVLTTDSSTLEDYRSALGHDRVGVLPFSAQPALHNPVRSEGDAVLGDMAFGGMYFTHRHPGRATQMDMLLGAAVRVSERTGSTLDIYSRQPKGDPRYQFPAPMAQHVVGTLSYPQMLSAYRAYKVFLNVNTVALSPTMCARRIVEITACGTPVVSTPSPAIDAVLGEDGVVQVSEQPEAEDALRALLGSSELRDRTVHRAQRRIWAGHTASHRVDEILRRVGLTEHLREARTPRVTALVSTIRPERVDLVLETLGSQVGVEVQLALLAHGWDLDEADLRRRARDHGLDDVVVLSADRSVALGTCLNRLVEVADGAVVAKIDDDDLYGPQYLLDQVNALGYSGADVVGKQAHYVHLVTSGLTALRHADREHHFTDLVTGPSIVAGTDLVRDIPFAELTRGEDTGFLRAVTAAGCHIYSADRFNFVQVRGATAHTWNASDMEILASSQVQVVGPPLPHALA</sequence>
<name>A0A4Z1E6B5_9MICO</name>
<dbReference type="Proteomes" id="UP000297318">
    <property type="component" value="Unassembled WGS sequence"/>
</dbReference>
<dbReference type="InterPro" id="IPR055259">
    <property type="entry name" value="YkvP/CgeB_Glyco_trans-like"/>
</dbReference>
<proteinExistence type="predicted"/>
<dbReference type="EMBL" id="RHPJ01000001">
    <property type="protein sequence ID" value="TGO06699.1"/>
    <property type="molecule type" value="Genomic_DNA"/>
</dbReference>
<gene>
    <name evidence="2" type="ORF">SERN_0891</name>
</gene>
<dbReference type="SUPFAM" id="SSF53448">
    <property type="entry name" value="Nucleotide-diphospho-sugar transferases"/>
    <property type="match status" value="1"/>
</dbReference>